<keyword evidence="7" id="KW-1185">Reference proteome</keyword>
<evidence type="ECO:0000256" key="3">
    <source>
        <dbReference type="ARBA" id="ARBA00022989"/>
    </source>
</evidence>
<proteinExistence type="predicted"/>
<dbReference type="GO" id="GO:0022857">
    <property type="term" value="F:transmembrane transporter activity"/>
    <property type="evidence" value="ECO:0007669"/>
    <property type="project" value="TreeGrafter"/>
</dbReference>
<evidence type="ECO:0000256" key="5">
    <source>
        <dbReference type="SAM" id="Phobius"/>
    </source>
</evidence>
<name>A0AAJ0FBX9_9PEZI</name>
<feature type="transmembrane region" description="Helical" evidence="5">
    <location>
        <begin position="61"/>
        <end position="86"/>
    </location>
</feature>
<evidence type="ECO:0000256" key="1">
    <source>
        <dbReference type="ARBA" id="ARBA00004141"/>
    </source>
</evidence>
<evidence type="ECO:0000313" key="7">
    <source>
        <dbReference type="Proteomes" id="UP001239445"/>
    </source>
</evidence>
<accession>A0AAJ0FBX9</accession>
<keyword evidence="4 5" id="KW-0472">Membrane</keyword>
<dbReference type="SUPFAM" id="SSF103473">
    <property type="entry name" value="MFS general substrate transporter"/>
    <property type="match status" value="1"/>
</dbReference>
<evidence type="ECO:0000256" key="4">
    <source>
        <dbReference type="ARBA" id="ARBA00023136"/>
    </source>
</evidence>
<protein>
    <submittedName>
        <fullName evidence="6">PotC ABC-type spermidine-putrescine transport system permease component II</fullName>
    </submittedName>
</protein>
<reference evidence="6" key="1">
    <citation type="submission" date="2023-06" db="EMBL/GenBank/DDBJ databases">
        <title>Genome-scale phylogeny and comparative genomics of the fungal order Sordariales.</title>
        <authorList>
            <consortium name="Lawrence Berkeley National Laboratory"/>
            <person name="Hensen N."/>
            <person name="Bonometti L."/>
            <person name="Westerberg I."/>
            <person name="Brannstrom I.O."/>
            <person name="Guillou S."/>
            <person name="Cros-Aarteil S."/>
            <person name="Calhoun S."/>
            <person name="Haridas S."/>
            <person name="Kuo A."/>
            <person name="Mondo S."/>
            <person name="Pangilinan J."/>
            <person name="Riley R."/>
            <person name="Labutti K."/>
            <person name="Andreopoulos B."/>
            <person name="Lipzen A."/>
            <person name="Chen C."/>
            <person name="Yanf M."/>
            <person name="Daum C."/>
            <person name="Ng V."/>
            <person name="Clum A."/>
            <person name="Steindorff A."/>
            <person name="Ohm R."/>
            <person name="Martin F."/>
            <person name="Silar P."/>
            <person name="Natvig D."/>
            <person name="Lalanne C."/>
            <person name="Gautier V."/>
            <person name="Ament-Velasquez S.L."/>
            <person name="Kruys A."/>
            <person name="Hutchinson M.I."/>
            <person name="Powell A.J."/>
            <person name="Barry K."/>
            <person name="Miller A.N."/>
            <person name="Grigoriev I.V."/>
            <person name="Debuchy R."/>
            <person name="Gladieux P."/>
            <person name="Thoren M.H."/>
            <person name="Johannesson H."/>
        </authorList>
    </citation>
    <scope>NUCLEOTIDE SEQUENCE</scope>
    <source>
        <strain evidence="6">PSN4</strain>
    </source>
</reference>
<evidence type="ECO:0000256" key="2">
    <source>
        <dbReference type="ARBA" id="ARBA00022692"/>
    </source>
</evidence>
<feature type="transmembrane region" description="Helical" evidence="5">
    <location>
        <begin position="30"/>
        <end position="49"/>
    </location>
</feature>
<comment type="subcellular location">
    <subcellularLocation>
        <location evidence="1">Membrane</location>
        <topology evidence="1">Multi-pass membrane protein</topology>
    </subcellularLocation>
</comment>
<keyword evidence="2 5" id="KW-0812">Transmembrane</keyword>
<dbReference type="GO" id="GO:0005886">
    <property type="term" value="C:plasma membrane"/>
    <property type="evidence" value="ECO:0007669"/>
    <property type="project" value="TreeGrafter"/>
</dbReference>
<feature type="transmembrane region" description="Helical" evidence="5">
    <location>
        <begin position="92"/>
        <end position="114"/>
    </location>
</feature>
<dbReference type="PANTHER" id="PTHR23501:SF199">
    <property type="entry name" value="MFS EFFLUX TRANSPORTER INPD-RELATED"/>
    <property type="match status" value="1"/>
</dbReference>
<keyword evidence="3 5" id="KW-1133">Transmembrane helix</keyword>
<organism evidence="6 7">
    <name type="scientific">Echria macrotheca</name>
    <dbReference type="NCBI Taxonomy" id="438768"/>
    <lineage>
        <taxon>Eukaryota</taxon>
        <taxon>Fungi</taxon>
        <taxon>Dikarya</taxon>
        <taxon>Ascomycota</taxon>
        <taxon>Pezizomycotina</taxon>
        <taxon>Sordariomycetes</taxon>
        <taxon>Sordariomycetidae</taxon>
        <taxon>Sordariales</taxon>
        <taxon>Schizotheciaceae</taxon>
        <taxon>Echria</taxon>
    </lineage>
</organism>
<sequence length="208" mass="21547">MDSGIMNLALLLAVITTSISSGGLVSWLGYYVPFMIASSVLIAVGSALLSTMSQWSEPSAWIGYQAIAGFGIGLGILQSNVVAQAALPFDEIPMGTGIMMAAQSLGAGLLVAVAQTTFKNTLVSGLIPIDAAIGNNVHGILNVGATDLRLFIGGIDDGKWLDRVTVIYNISLLQTFRITAVVGGLALLPAPGVEWISVKKSVLEGETI</sequence>
<comment type="caution">
    <text evidence="6">The sequence shown here is derived from an EMBL/GenBank/DDBJ whole genome shotgun (WGS) entry which is preliminary data.</text>
</comment>
<dbReference type="AlphaFoldDB" id="A0AAJ0FBX9"/>
<evidence type="ECO:0000313" key="6">
    <source>
        <dbReference type="EMBL" id="KAK1761562.1"/>
    </source>
</evidence>
<dbReference type="EMBL" id="MU839827">
    <property type="protein sequence ID" value="KAK1761562.1"/>
    <property type="molecule type" value="Genomic_DNA"/>
</dbReference>
<gene>
    <name evidence="6" type="ORF">QBC47DRAFT_397527</name>
</gene>
<dbReference type="PANTHER" id="PTHR23501">
    <property type="entry name" value="MAJOR FACILITATOR SUPERFAMILY"/>
    <property type="match status" value="1"/>
</dbReference>
<dbReference type="InterPro" id="IPR036259">
    <property type="entry name" value="MFS_trans_sf"/>
</dbReference>
<dbReference type="Proteomes" id="UP001239445">
    <property type="component" value="Unassembled WGS sequence"/>
</dbReference>